<protein>
    <recommendedName>
        <fullName evidence="2">CHAT domain-containing protein</fullName>
    </recommendedName>
</protein>
<dbReference type="PANTHER" id="PTHR10098">
    <property type="entry name" value="RAPSYN-RELATED"/>
    <property type="match status" value="1"/>
</dbReference>
<dbReference type="OrthoDB" id="9991317at2759"/>
<dbReference type="Gene3D" id="1.25.40.10">
    <property type="entry name" value="Tetratricopeptide repeat domain"/>
    <property type="match status" value="1"/>
</dbReference>
<evidence type="ECO:0000259" key="2">
    <source>
        <dbReference type="Pfam" id="PF12770"/>
    </source>
</evidence>
<feature type="region of interest" description="Disordered" evidence="1">
    <location>
        <begin position="1"/>
        <end position="20"/>
    </location>
</feature>
<dbReference type="Pfam" id="PF12770">
    <property type="entry name" value="CHAT"/>
    <property type="match status" value="1"/>
</dbReference>
<sequence>MKGRKKGAEIAAPPTRDASSPGLRAPAIFIINFSFNFDESNSKEQGPLHRDEPTTVEETCALRSGIQTEAPQYAETLRFAVPLFLEEAVHLGVGMQIARYCSIVETVWLIMEEDLRLRATFTDAHSRKIEDQTTFAAPNSFTLTDQNSVDMAMSSQPQHPPDVVESEEELVNGIAELSNLRNAMPDNDLNKVDTLMRLAALHAKLYRLCGNDPDAIGVISALREASGLVPDRTEKALTIAKVGSVYLERFKISKGQSNLDDAISCFAQAAELSPREHPMIPNFLMSLSSTYAKRFEHFQSHPDLDLAIAQYEHLNGLVDESHPIKPHVLKEIGKLRRIKEAKDPKLCQDQAELDEMVPFLRNAGGSSSSEPSEKLRGLSQLGAVLRRRFELTGKMADIDEAIAVQLDVVKSVPKGDPQEATYLDGLCTSLIERYGHTWNVRDIDLATEYQQRACDLAPEADHLNNLGLAYYHRFRGRKEQQDMDRAMACFLKAMQATEHGPKAIACLVHLGNCFSTRYRENKDVSALDHAMEHYHRALSLTSDDDPANVKHGLSVNLGTALTERFVATHDKSDIDNAISVLSSASALISPHHPHQVICVRNLSHAYYRRFESYGDPGDSAQAMSRIRFVALLPSAHPLDRYRAARSWVSLTIEENSITGFCEAADLMMDLVPQVVWLGRTIPERHEEITVIGNDLQLIASVAFVENLPKKALVWLERSRSIVWHQQLSLRTSVEALQMEDPDLARKLEDVAEALDYVSTRRVEGESLDLADYSSAEQTEQTQRRLAEQWGELIERVRELPAFKDFLLPRGVDELREATKYGTIVLIVPAGPVKHCSVAILTPLSNQVKMMMFPEFSGNKAEKLWAELRKLLQASHVRSRGTRPRAGLGWTGGFDKILSILWNGLVKPVLDALEFKVPDEGEPLPRIIWCPTGPFSFLPIHAAGLYHRTDPGHRVSDYAISSYTTTITALLQTPALCSASVPSLLAVSQPNTPNLTALPETEVEIRAIQECIQPVHLEWLNGPDATVERTRAQISQSSWIHLACHATQHPTDPLKSAICLHDGRLELGDIIRESHVHAEFAFLSACQTSAGDEKLSDEAVHLAAGMQMAGYRSVVATMWSISDKDGPPLASDFYRRMFEARPDCTRAARALHDAVAKLRDDTRSQSGVTDEWFLRWVPFIHLGI</sequence>
<dbReference type="AlphaFoldDB" id="A0A4Y9YK59"/>
<evidence type="ECO:0000256" key="1">
    <source>
        <dbReference type="SAM" id="MobiDB-lite"/>
    </source>
</evidence>
<dbReference type="InterPro" id="IPR011990">
    <property type="entry name" value="TPR-like_helical_dom_sf"/>
</dbReference>
<dbReference type="STRING" id="205917.A0A4Y9YK59"/>
<evidence type="ECO:0000313" key="3">
    <source>
        <dbReference type="EMBL" id="TFY62198.1"/>
    </source>
</evidence>
<proteinExistence type="predicted"/>
<comment type="caution">
    <text evidence="3">The sequence shown here is derived from an EMBL/GenBank/DDBJ whole genome shotgun (WGS) entry which is preliminary data.</text>
</comment>
<reference evidence="3 4" key="1">
    <citation type="submission" date="2019-02" db="EMBL/GenBank/DDBJ databases">
        <title>Genome sequencing of the rare red list fungi Dentipellis fragilis.</title>
        <authorList>
            <person name="Buettner E."/>
            <person name="Kellner H."/>
        </authorList>
    </citation>
    <scope>NUCLEOTIDE SEQUENCE [LARGE SCALE GENOMIC DNA]</scope>
    <source>
        <strain evidence="3 4">DSM 105465</strain>
    </source>
</reference>
<gene>
    <name evidence="3" type="ORF">EVG20_g6792</name>
</gene>
<feature type="domain" description="CHAT" evidence="2">
    <location>
        <begin position="897"/>
        <end position="1182"/>
    </location>
</feature>
<dbReference type="EMBL" id="SEOQ01000475">
    <property type="protein sequence ID" value="TFY62198.1"/>
    <property type="molecule type" value="Genomic_DNA"/>
</dbReference>
<accession>A0A4Y9YK59</accession>
<dbReference type="PANTHER" id="PTHR10098:SF108">
    <property type="entry name" value="TETRATRICOPEPTIDE REPEAT PROTEIN 28"/>
    <property type="match status" value="1"/>
</dbReference>
<evidence type="ECO:0000313" key="4">
    <source>
        <dbReference type="Proteomes" id="UP000298327"/>
    </source>
</evidence>
<organism evidence="3 4">
    <name type="scientific">Dentipellis fragilis</name>
    <dbReference type="NCBI Taxonomy" id="205917"/>
    <lineage>
        <taxon>Eukaryota</taxon>
        <taxon>Fungi</taxon>
        <taxon>Dikarya</taxon>
        <taxon>Basidiomycota</taxon>
        <taxon>Agaricomycotina</taxon>
        <taxon>Agaricomycetes</taxon>
        <taxon>Russulales</taxon>
        <taxon>Hericiaceae</taxon>
        <taxon>Dentipellis</taxon>
    </lineage>
</organism>
<dbReference type="SUPFAM" id="SSF81901">
    <property type="entry name" value="HCP-like"/>
    <property type="match status" value="1"/>
</dbReference>
<keyword evidence="4" id="KW-1185">Reference proteome</keyword>
<dbReference type="Proteomes" id="UP000298327">
    <property type="component" value="Unassembled WGS sequence"/>
</dbReference>
<name>A0A4Y9YK59_9AGAM</name>
<dbReference type="InterPro" id="IPR024983">
    <property type="entry name" value="CHAT_dom"/>
</dbReference>